<protein>
    <recommendedName>
        <fullName evidence="6">Glycosyltransferase family 2 protein</fullName>
    </recommendedName>
</protein>
<evidence type="ECO:0000313" key="4">
    <source>
        <dbReference type="EMBL" id="GLS13876.1"/>
    </source>
</evidence>
<sequence>MENPPPPRVGLIAIVKNEAPYLVEWLAHHRLIGIDRFYLANNDSTDGTTELLTALHRAGLVSHHPYPSVPGSRPQVPALSMLLERHRDDAEWLALIDADEFIWPMSNDWSLLRFVQRFEQQHPEVGAIALNWATYGSAGQAVFEDELVTKRFTWHAPHHDVINRGIKTLARTRAVSSVLTSHNVALHPGAQYLHTQGAPRTFSPDLFPANTALAQCLSHAIQWDHFRVNHYIVKSYQEFIQKKQARGRAMTSTPLDDVFFLGHDKGGTQTCPDPRYLQALEAEMLRIRAATPEVDHAQWTRELLTQRRSFQDQTPAPHVGCVDHIRTDPASVLLTGWLLVHGDHPVTRLELSVDQTEWVPSHTLHAQARPDVAQHFSQAPHDCGFIASFRQAAPMSQTSAIAARAVLADGRWTRPIELGRYARKDL</sequence>
<keyword evidence="2" id="KW-0812">Transmembrane</keyword>
<dbReference type="Pfam" id="PF13704">
    <property type="entry name" value="Glyco_tranf_2_4"/>
    <property type="match status" value="1"/>
</dbReference>
<proteinExistence type="predicted"/>
<dbReference type="InterPro" id="IPR029044">
    <property type="entry name" value="Nucleotide-diphossugar_trans"/>
</dbReference>
<dbReference type="CDD" id="cd00761">
    <property type="entry name" value="Glyco_tranf_GTA_type"/>
    <property type="match status" value="1"/>
</dbReference>
<evidence type="ECO:0000256" key="2">
    <source>
        <dbReference type="ARBA" id="ARBA00022692"/>
    </source>
</evidence>
<keyword evidence="5" id="KW-1185">Reference proteome</keyword>
<organism evidence="4 5">
    <name type="scientific">Hydrogenophaga electricum</name>
    <dbReference type="NCBI Taxonomy" id="1230953"/>
    <lineage>
        <taxon>Bacteria</taxon>
        <taxon>Pseudomonadati</taxon>
        <taxon>Pseudomonadota</taxon>
        <taxon>Betaproteobacteria</taxon>
        <taxon>Burkholderiales</taxon>
        <taxon>Comamonadaceae</taxon>
        <taxon>Hydrogenophaga</taxon>
    </lineage>
</organism>
<evidence type="ECO:0000313" key="5">
    <source>
        <dbReference type="Proteomes" id="UP001156903"/>
    </source>
</evidence>
<dbReference type="Proteomes" id="UP001156903">
    <property type="component" value="Unassembled WGS sequence"/>
</dbReference>
<evidence type="ECO:0000256" key="1">
    <source>
        <dbReference type="ARBA" id="ARBA00004167"/>
    </source>
</evidence>
<name>A0ABQ6C0V6_9BURK</name>
<keyword evidence="3" id="KW-1133">Transmembrane helix</keyword>
<evidence type="ECO:0000256" key="3">
    <source>
        <dbReference type="ARBA" id="ARBA00022989"/>
    </source>
</evidence>
<dbReference type="PANTHER" id="PTHR21461:SF69">
    <property type="entry name" value="GLYCOSYLTRANSFERASE FAMILY 92 PROTEIN"/>
    <property type="match status" value="1"/>
</dbReference>
<gene>
    <name evidence="4" type="ORF">GCM10007935_13060</name>
</gene>
<reference evidence="5" key="1">
    <citation type="journal article" date="2019" name="Int. J. Syst. Evol. Microbiol.">
        <title>The Global Catalogue of Microorganisms (GCM) 10K type strain sequencing project: providing services to taxonomists for standard genome sequencing and annotation.</title>
        <authorList>
            <consortium name="The Broad Institute Genomics Platform"/>
            <consortium name="The Broad Institute Genome Sequencing Center for Infectious Disease"/>
            <person name="Wu L."/>
            <person name="Ma J."/>
        </authorList>
    </citation>
    <scope>NUCLEOTIDE SEQUENCE [LARGE SCALE GENOMIC DNA]</scope>
    <source>
        <strain evidence="5">NBRC 109341</strain>
    </source>
</reference>
<dbReference type="PANTHER" id="PTHR21461">
    <property type="entry name" value="GLYCOSYLTRANSFERASE FAMILY 92 PROTEIN"/>
    <property type="match status" value="1"/>
</dbReference>
<comment type="subcellular location">
    <subcellularLocation>
        <location evidence="1">Membrane</location>
        <topology evidence="1">Single-pass membrane protein</topology>
    </subcellularLocation>
</comment>
<dbReference type="RefSeq" id="WP_284307162.1">
    <property type="nucleotide sequence ID" value="NZ_BSPB01000007.1"/>
</dbReference>
<keyword evidence="3" id="KW-0472">Membrane</keyword>
<dbReference type="SUPFAM" id="SSF53448">
    <property type="entry name" value="Nucleotide-diphospho-sugar transferases"/>
    <property type="match status" value="1"/>
</dbReference>
<accession>A0ABQ6C0V6</accession>
<comment type="caution">
    <text evidence="4">The sequence shown here is derived from an EMBL/GenBank/DDBJ whole genome shotgun (WGS) entry which is preliminary data.</text>
</comment>
<dbReference type="EMBL" id="BSPB01000007">
    <property type="protein sequence ID" value="GLS13876.1"/>
    <property type="molecule type" value="Genomic_DNA"/>
</dbReference>
<evidence type="ECO:0008006" key="6">
    <source>
        <dbReference type="Google" id="ProtNLM"/>
    </source>
</evidence>